<evidence type="ECO:0000259" key="4">
    <source>
        <dbReference type="PROSITE" id="PS01124"/>
    </source>
</evidence>
<protein>
    <submittedName>
        <fullName evidence="5">Putative transcriptional regulator</fullName>
    </submittedName>
</protein>
<evidence type="ECO:0000313" key="6">
    <source>
        <dbReference type="Proteomes" id="UP000006820"/>
    </source>
</evidence>
<dbReference type="SMART" id="SM00342">
    <property type="entry name" value="HTH_ARAC"/>
    <property type="match status" value="1"/>
</dbReference>
<accession>Q5YVF5</accession>
<dbReference type="InterPro" id="IPR018060">
    <property type="entry name" value="HTH_AraC"/>
</dbReference>
<dbReference type="InterPro" id="IPR009057">
    <property type="entry name" value="Homeodomain-like_sf"/>
</dbReference>
<evidence type="ECO:0000256" key="2">
    <source>
        <dbReference type="ARBA" id="ARBA00023125"/>
    </source>
</evidence>
<evidence type="ECO:0000256" key="1">
    <source>
        <dbReference type="ARBA" id="ARBA00023015"/>
    </source>
</evidence>
<dbReference type="PROSITE" id="PS01124">
    <property type="entry name" value="HTH_ARAC_FAMILY_2"/>
    <property type="match status" value="1"/>
</dbReference>
<keyword evidence="3" id="KW-0804">Transcription</keyword>
<dbReference type="KEGG" id="nfa:NFA_29890"/>
<evidence type="ECO:0000256" key="3">
    <source>
        <dbReference type="ARBA" id="ARBA00023163"/>
    </source>
</evidence>
<dbReference type="GO" id="GO:0043565">
    <property type="term" value="F:sequence-specific DNA binding"/>
    <property type="evidence" value="ECO:0007669"/>
    <property type="project" value="InterPro"/>
</dbReference>
<evidence type="ECO:0000313" key="5">
    <source>
        <dbReference type="EMBL" id="BAD57836.1"/>
    </source>
</evidence>
<dbReference type="GO" id="GO:0003700">
    <property type="term" value="F:DNA-binding transcription factor activity"/>
    <property type="evidence" value="ECO:0007669"/>
    <property type="project" value="InterPro"/>
</dbReference>
<dbReference type="AlphaFoldDB" id="Q5YVF5"/>
<keyword evidence="1" id="KW-0805">Transcription regulation</keyword>
<sequence>MDVLESLLHETRARGAVLCQSMMDPPWGVRFSDGAALTLVAMAQGGCWVRADGHPPVRLDPGDAAIVRGPHPYTLSDSPTTSPRLFVEAADRCTDLGGREVPESAYIGPRVWGDRPDAATVVLTGAYPARADVAERLLAALPRVVRVPAEPDPAPEMALLLREISADRPGQQVMLDRLLDLLLVSTLRCWLDDLGADGPPWYRALGDPVAGPALRAIHDDPAAAWTVAELARRAGVSRAAFARRFTELVGEPPMTYLTGWRVALAADRLRRTDDTLGAIARAVGYSDGYALSAAFTRVKGLRPGEFRRACRGGTDSAHDRVLEPLALG</sequence>
<dbReference type="PANTHER" id="PTHR46796:SF13">
    <property type="entry name" value="HTH-TYPE TRANSCRIPTIONAL ACTIVATOR RHAS"/>
    <property type="match status" value="1"/>
</dbReference>
<reference evidence="5 6" key="1">
    <citation type="journal article" date="2004" name="Proc. Natl. Acad. Sci. U.S.A.">
        <title>The complete genomic sequence of Nocardia farcinica IFM 10152.</title>
        <authorList>
            <person name="Ishikawa J."/>
            <person name="Yamashita A."/>
            <person name="Mikami Y."/>
            <person name="Hoshino Y."/>
            <person name="Kurita H."/>
            <person name="Hotta K."/>
            <person name="Shiba T."/>
            <person name="Hattori M."/>
        </authorList>
    </citation>
    <scope>NUCLEOTIDE SEQUENCE [LARGE SCALE GENOMIC DNA]</scope>
    <source>
        <strain evidence="5 6">IFM 10152</strain>
    </source>
</reference>
<dbReference type="Proteomes" id="UP000006820">
    <property type="component" value="Chromosome"/>
</dbReference>
<dbReference type="RefSeq" id="WP_011209521.1">
    <property type="nucleotide sequence ID" value="NC_006361.1"/>
</dbReference>
<keyword evidence="2" id="KW-0238">DNA-binding</keyword>
<dbReference type="EMBL" id="AP006618">
    <property type="protein sequence ID" value="BAD57836.1"/>
    <property type="molecule type" value="Genomic_DNA"/>
</dbReference>
<dbReference type="SUPFAM" id="SSF46689">
    <property type="entry name" value="Homeodomain-like"/>
    <property type="match status" value="2"/>
</dbReference>
<feature type="domain" description="HTH araC/xylS-type" evidence="4">
    <location>
        <begin position="211"/>
        <end position="309"/>
    </location>
</feature>
<dbReference type="Gene3D" id="1.10.10.60">
    <property type="entry name" value="Homeodomain-like"/>
    <property type="match status" value="1"/>
</dbReference>
<dbReference type="HOGENOM" id="CLU_000445_81_0_11"/>
<dbReference type="Pfam" id="PF12833">
    <property type="entry name" value="HTH_18"/>
    <property type="match status" value="1"/>
</dbReference>
<organism evidence="5 6">
    <name type="scientific">Nocardia farcinica (strain IFM 10152)</name>
    <dbReference type="NCBI Taxonomy" id="247156"/>
    <lineage>
        <taxon>Bacteria</taxon>
        <taxon>Bacillati</taxon>
        <taxon>Actinomycetota</taxon>
        <taxon>Actinomycetes</taxon>
        <taxon>Mycobacteriales</taxon>
        <taxon>Nocardiaceae</taxon>
        <taxon>Nocardia</taxon>
    </lineage>
</organism>
<gene>
    <name evidence="5" type="ordered locus">NFA_29890</name>
</gene>
<dbReference type="Pfam" id="PF12852">
    <property type="entry name" value="Cupin_6"/>
    <property type="match status" value="1"/>
</dbReference>
<dbReference type="GeneID" id="61133708"/>
<dbReference type="InterPro" id="IPR032783">
    <property type="entry name" value="AraC_lig"/>
</dbReference>
<proteinExistence type="predicted"/>
<dbReference type="PANTHER" id="PTHR46796">
    <property type="entry name" value="HTH-TYPE TRANSCRIPTIONAL ACTIVATOR RHAS-RELATED"/>
    <property type="match status" value="1"/>
</dbReference>
<name>Q5YVF5_NOCFA</name>
<dbReference type="eggNOG" id="COG2207">
    <property type="taxonomic scope" value="Bacteria"/>
</dbReference>
<dbReference type="STRING" id="247156.NFA_29890"/>
<keyword evidence="6" id="KW-1185">Reference proteome</keyword>
<dbReference type="InterPro" id="IPR050204">
    <property type="entry name" value="AraC_XylS_family_regulators"/>
</dbReference>